<dbReference type="Proteomes" id="UP001497680">
    <property type="component" value="Unassembled WGS sequence"/>
</dbReference>
<evidence type="ECO:0000313" key="2">
    <source>
        <dbReference type="Proteomes" id="UP001497680"/>
    </source>
</evidence>
<evidence type="ECO:0000313" key="1">
    <source>
        <dbReference type="EMBL" id="KAI6087710.1"/>
    </source>
</evidence>
<sequence>MEVPIIDEDHAERVLSELEDYQISHGSLLKVPRGLVDFESPTALARPVGVSIVPTIFPQPQFEQAQYIQRLFNELYIKVSEDDAWLETITRPLARVDEFVAKLWSIWERVRDEGEVQKLRCGIFRSDYMLHCSDLRNLDRGATSDEDIRKDLIGSKLKQVEFNTYSCAGGSHATMVANMHRYLAQKGTHEATNLPANNALRSIVEVLAKAHHAYVPTSGTRKRAILMTVQPNNVNICDERPIEYALSECDPPIILYRVEFSDEVMQSCSLGPDRELLFRPPSRSQPLEISVVYQRAGYDSHEYDEQGVGARLMLEKSRAIKCPTILSHIAGLKKVQQELTRPGALERFLDPEGASILRPTFAPQFPVDESEDGRNALRIASDREAAENYVLKPSLEGGGHNIFGRDIPDFLEAIPPQEKNKYILMEKIRPPMSHGILVSPMMIFQGPVISELGILGACIWRRDGQNAEIITNSRGGWTFKTKPHDVEEMSVVKGYGCFDCPSLF</sequence>
<reference evidence="1 2" key="1">
    <citation type="journal article" date="2022" name="New Phytol.">
        <title>Ecological generalism drives hyperdiversity of secondary metabolite gene clusters in xylarialean endophytes.</title>
        <authorList>
            <person name="Franco M.E.E."/>
            <person name="Wisecaver J.H."/>
            <person name="Arnold A.E."/>
            <person name="Ju Y.M."/>
            <person name="Slot J.C."/>
            <person name="Ahrendt S."/>
            <person name="Moore L.P."/>
            <person name="Eastman K.E."/>
            <person name="Scott K."/>
            <person name="Konkel Z."/>
            <person name="Mondo S.J."/>
            <person name="Kuo A."/>
            <person name="Hayes R.D."/>
            <person name="Haridas S."/>
            <person name="Andreopoulos B."/>
            <person name="Riley R."/>
            <person name="LaButti K."/>
            <person name="Pangilinan J."/>
            <person name="Lipzen A."/>
            <person name="Amirebrahimi M."/>
            <person name="Yan J."/>
            <person name="Adam C."/>
            <person name="Keymanesh K."/>
            <person name="Ng V."/>
            <person name="Louie K."/>
            <person name="Northen T."/>
            <person name="Drula E."/>
            <person name="Henrissat B."/>
            <person name="Hsieh H.M."/>
            <person name="Youens-Clark K."/>
            <person name="Lutzoni F."/>
            <person name="Miadlikowska J."/>
            <person name="Eastwood D.C."/>
            <person name="Hamelin R.C."/>
            <person name="Grigoriev I.V."/>
            <person name="U'Ren J.M."/>
        </authorList>
    </citation>
    <scope>NUCLEOTIDE SEQUENCE [LARGE SCALE GENOMIC DNA]</scope>
    <source>
        <strain evidence="1 2">ER1909</strain>
    </source>
</reference>
<dbReference type="EMBL" id="MU394306">
    <property type="protein sequence ID" value="KAI6087710.1"/>
    <property type="molecule type" value="Genomic_DNA"/>
</dbReference>
<organism evidence="1 2">
    <name type="scientific">Hypoxylon rubiginosum</name>
    <dbReference type="NCBI Taxonomy" id="110542"/>
    <lineage>
        <taxon>Eukaryota</taxon>
        <taxon>Fungi</taxon>
        <taxon>Dikarya</taxon>
        <taxon>Ascomycota</taxon>
        <taxon>Pezizomycotina</taxon>
        <taxon>Sordariomycetes</taxon>
        <taxon>Xylariomycetidae</taxon>
        <taxon>Xylariales</taxon>
        <taxon>Hypoxylaceae</taxon>
        <taxon>Hypoxylon</taxon>
    </lineage>
</organism>
<accession>A0ACC0D560</accession>
<keyword evidence="2" id="KW-1185">Reference proteome</keyword>
<name>A0ACC0D560_9PEZI</name>
<gene>
    <name evidence="1" type="ORF">F4821DRAFT_269330</name>
</gene>
<comment type="caution">
    <text evidence="1">The sequence shown here is derived from an EMBL/GenBank/DDBJ whole genome shotgun (WGS) entry which is preliminary data.</text>
</comment>
<protein>
    <submittedName>
        <fullName evidence="1">Glutathione synthase</fullName>
    </submittedName>
</protein>
<proteinExistence type="predicted"/>